<dbReference type="RefSeq" id="WP_153021575.1">
    <property type="nucleotide sequence ID" value="NZ_JHEG04000001.1"/>
</dbReference>
<comment type="caution">
    <text evidence="1">The sequence shown here is derived from an EMBL/GenBank/DDBJ whole genome shotgun (WGS) entry which is preliminary data.</text>
</comment>
<name>A0A8S9TFZ2_9CYAN</name>
<dbReference type="AlphaFoldDB" id="A0A8S9TFZ2"/>
<organism evidence="1 2">
    <name type="scientific">Tolypothrix bouteillei VB521301</name>
    <dbReference type="NCBI Taxonomy" id="1479485"/>
    <lineage>
        <taxon>Bacteria</taxon>
        <taxon>Bacillati</taxon>
        <taxon>Cyanobacteriota</taxon>
        <taxon>Cyanophyceae</taxon>
        <taxon>Nostocales</taxon>
        <taxon>Tolypothrichaceae</taxon>
        <taxon>Tolypothrix</taxon>
    </lineage>
</organism>
<proteinExistence type="predicted"/>
<reference evidence="1" key="1">
    <citation type="journal article" date="2015" name="Genome Announc.">
        <title>Draft Genome Sequence of Tolypothrix boutellei Strain VB521301.</title>
        <authorList>
            <person name="Chandrababunaidu M.M."/>
            <person name="Singh D."/>
            <person name="Sen D."/>
            <person name="Bhan S."/>
            <person name="Das S."/>
            <person name="Gupta A."/>
            <person name="Adhikary S.P."/>
            <person name="Tripathy S."/>
        </authorList>
    </citation>
    <scope>NUCLEOTIDE SEQUENCE</scope>
    <source>
        <strain evidence="1">VB521301</strain>
    </source>
</reference>
<dbReference type="EMBL" id="JHEG04000001">
    <property type="protein sequence ID" value="KAF3890389.1"/>
    <property type="molecule type" value="Genomic_DNA"/>
</dbReference>
<evidence type="ECO:0000313" key="2">
    <source>
        <dbReference type="Proteomes" id="UP000029738"/>
    </source>
</evidence>
<sequence>MWRVYLLLHHVLFICIKKTQFQGDRTRDCKINTFDRKIMTIPAKQKLNEKNWDDN</sequence>
<accession>A0A8S9TFZ2</accession>
<dbReference type="Proteomes" id="UP000029738">
    <property type="component" value="Unassembled WGS sequence"/>
</dbReference>
<reference evidence="1" key="2">
    <citation type="submission" date="2019-11" db="EMBL/GenBank/DDBJ databases">
        <title>Improved Assembly of Tolypothrix boutellei genome.</title>
        <authorList>
            <person name="Sarangi A.N."/>
            <person name="Mukherjee M."/>
            <person name="Ghosh S."/>
            <person name="Singh D."/>
            <person name="Das A."/>
            <person name="Kant S."/>
            <person name="Prusty A."/>
            <person name="Tripathy S."/>
        </authorList>
    </citation>
    <scope>NUCLEOTIDE SEQUENCE</scope>
    <source>
        <strain evidence="1">VB521301</strain>
    </source>
</reference>
<gene>
    <name evidence="1" type="ORF">DA73_0400036790</name>
</gene>
<keyword evidence="2" id="KW-1185">Reference proteome</keyword>
<protein>
    <submittedName>
        <fullName evidence="1">Uncharacterized protein</fullName>
    </submittedName>
</protein>
<evidence type="ECO:0000313" key="1">
    <source>
        <dbReference type="EMBL" id="KAF3890389.1"/>
    </source>
</evidence>